<dbReference type="NCBIfam" id="TIGR00026">
    <property type="entry name" value="hi_GC_TIGR00026"/>
    <property type="match status" value="1"/>
</dbReference>
<dbReference type="eggNOG" id="COG4405">
    <property type="taxonomic scope" value="Bacteria"/>
</dbReference>
<dbReference type="HOGENOM" id="CLU_114921_1_0_11"/>
<dbReference type="GO" id="GO:0005886">
    <property type="term" value="C:plasma membrane"/>
    <property type="evidence" value="ECO:0007669"/>
    <property type="project" value="TreeGrafter"/>
</dbReference>
<gene>
    <name evidence="4" type="ORF">SGLAU_29955</name>
</gene>
<name>A0A089XL69_STRGA</name>
<evidence type="ECO:0000313" key="5">
    <source>
        <dbReference type="Proteomes" id="UP000029482"/>
    </source>
</evidence>
<feature type="region of interest" description="Disordered" evidence="3">
    <location>
        <begin position="1"/>
        <end position="29"/>
    </location>
</feature>
<evidence type="ECO:0000256" key="1">
    <source>
        <dbReference type="ARBA" id="ARBA00008710"/>
    </source>
</evidence>
<dbReference type="GO" id="GO:0016491">
    <property type="term" value="F:oxidoreductase activity"/>
    <property type="evidence" value="ECO:0007669"/>
    <property type="project" value="InterPro"/>
</dbReference>
<dbReference type="STRING" id="1907.SGLAU_29955"/>
<comment type="catalytic activity">
    <reaction evidence="2">
        <text>oxidized coenzyme F420-(gamma-L-Glu)(n) + a quinol + H(+) = reduced coenzyme F420-(gamma-L-Glu)(n) + a quinone</text>
        <dbReference type="Rhea" id="RHEA:39663"/>
        <dbReference type="Rhea" id="RHEA-COMP:12939"/>
        <dbReference type="Rhea" id="RHEA-COMP:14378"/>
        <dbReference type="ChEBI" id="CHEBI:15378"/>
        <dbReference type="ChEBI" id="CHEBI:24646"/>
        <dbReference type="ChEBI" id="CHEBI:132124"/>
        <dbReference type="ChEBI" id="CHEBI:133980"/>
        <dbReference type="ChEBI" id="CHEBI:139511"/>
    </reaction>
</comment>
<sequence length="170" mass="19269">MPVFQWGTDRLDERTDDMPLEGEYEPGPTGWVREQVELYESSGGTRGTTLRDTGLPVVLLTTRGARTGKLRKTPLMRVEHEGRYAVVASLGGAPRHPVWYHNVKAEPLVELQDGPVKRDMKAREVTGAEKAEWWERAVAAYPPYAEYQERTDREIPVFVLDPVDPVVPRD</sequence>
<dbReference type="PANTHER" id="PTHR39428:SF3">
    <property type="entry name" value="DEAZAFLAVIN-DEPENDENT NITROREDUCTASE"/>
    <property type="match status" value="1"/>
</dbReference>
<proteinExistence type="inferred from homology"/>
<dbReference type="Proteomes" id="UP000029482">
    <property type="component" value="Chromosome"/>
</dbReference>
<evidence type="ECO:0000313" key="4">
    <source>
        <dbReference type="EMBL" id="AIS01925.1"/>
    </source>
</evidence>
<comment type="similarity">
    <text evidence="1">Belongs to the F420H(2)-dependent quinone reductase family.</text>
</comment>
<dbReference type="PANTHER" id="PTHR39428">
    <property type="entry name" value="F420H(2)-DEPENDENT QUINONE REDUCTASE RV1261C"/>
    <property type="match status" value="1"/>
</dbReference>
<dbReference type="Pfam" id="PF04075">
    <property type="entry name" value="F420H2_quin_red"/>
    <property type="match status" value="1"/>
</dbReference>
<evidence type="ECO:0000256" key="3">
    <source>
        <dbReference type="SAM" id="MobiDB-lite"/>
    </source>
</evidence>
<dbReference type="GO" id="GO:0070967">
    <property type="term" value="F:coenzyme F420 binding"/>
    <property type="evidence" value="ECO:0007669"/>
    <property type="project" value="TreeGrafter"/>
</dbReference>
<reference evidence="5" key="1">
    <citation type="journal article" date="2015" name="J. Biotechnol.">
        <title>Complete genome sequence of the actinobacterium Streptomyces glaucescens GLA.O (DSM 40922) consisting of a linear chromosome and one linear plasmid.</title>
        <authorList>
            <person name="Ortseifen V."/>
            <person name="Winkler A."/>
            <person name="Albersmeier A."/>
            <person name="Wendler S."/>
            <person name="Puhler A."/>
            <person name="Kalinowski J."/>
            <person name="Ruckert C."/>
        </authorList>
    </citation>
    <scope>NUCLEOTIDE SEQUENCE [LARGE SCALE GENOMIC DNA]</scope>
    <source>
        <strain evidence="5">DSM 40922 / GLA O</strain>
    </source>
</reference>
<evidence type="ECO:0000256" key="2">
    <source>
        <dbReference type="ARBA" id="ARBA00049106"/>
    </source>
</evidence>
<dbReference type="InterPro" id="IPR004378">
    <property type="entry name" value="F420H2_quin_Rdtase"/>
</dbReference>
<protein>
    <recommendedName>
        <fullName evidence="6">Nitroreductase</fullName>
    </recommendedName>
</protein>
<dbReference type="EMBL" id="CP009438">
    <property type="protein sequence ID" value="AIS01925.1"/>
    <property type="molecule type" value="Genomic_DNA"/>
</dbReference>
<accession>A0A089XL69</accession>
<keyword evidence="5" id="KW-1185">Reference proteome</keyword>
<dbReference type="Gene3D" id="2.30.110.10">
    <property type="entry name" value="Electron Transport, Fmn-binding Protein, Chain A"/>
    <property type="match status" value="1"/>
</dbReference>
<evidence type="ECO:0008006" key="6">
    <source>
        <dbReference type="Google" id="ProtNLM"/>
    </source>
</evidence>
<dbReference type="KEGG" id="sgu:SGLAU_29955"/>
<dbReference type="InterPro" id="IPR012349">
    <property type="entry name" value="Split_barrel_FMN-bd"/>
</dbReference>
<organism evidence="4 5">
    <name type="scientific">Streptomyces glaucescens</name>
    <dbReference type="NCBI Taxonomy" id="1907"/>
    <lineage>
        <taxon>Bacteria</taxon>
        <taxon>Bacillati</taxon>
        <taxon>Actinomycetota</taxon>
        <taxon>Actinomycetes</taxon>
        <taxon>Kitasatosporales</taxon>
        <taxon>Streptomycetaceae</taxon>
        <taxon>Streptomyces</taxon>
    </lineage>
</organism>
<dbReference type="AlphaFoldDB" id="A0A089XL69"/>